<organism evidence="3 4">
    <name type="scientific">Buddleja alternifolia</name>
    <dbReference type="NCBI Taxonomy" id="168488"/>
    <lineage>
        <taxon>Eukaryota</taxon>
        <taxon>Viridiplantae</taxon>
        <taxon>Streptophyta</taxon>
        <taxon>Embryophyta</taxon>
        <taxon>Tracheophyta</taxon>
        <taxon>Spermatophyta</taxon>
        <taxon>Magnoliopsida</taxon>
        <taxon>eudicotyledons</taxon>
        <taxon>Gunneridae</taxon>
        <taxon>Pentapetalae</taxon>
        <taxon>asterids</taxon>
        <taxon>lamiids</taxon>
        <taxon>Lamiales</taxon>
        <taxon>Scrophulariaceae</taxon>
        <taxon>Buddlejeae</taxon>
        <taxon>Buddleja</taxon>
    </lineage>
</organism>
<dbReference type="Proteomes" id="UP000826271">
    <property type="component" value="Unassembled WGS sequence"/>
</dbReference>
<evidence type="ECO:0000313" key="3">
    <source>
        <dbReference type="EMBL" id="KAG8374517.1"/>
    </source>
</evidence>
<protein>
    <submittedName>
        <fullName evidence="3">Uncharacterized protein</fullName>
    </submittedName>
</protein>
<sequence>MPPKEALLHRPITRSRVSSNEASSIVTEMGSIALTSSNFLTHSPSSLSSPPLRRSSLSRSPDFVDDAQGSGNESPLPTSENGTCFIEKRGRGASTGKSIEKAIADNNGKLLEIEFPKGFKKPLQFANHLANGIGIVVRHSSELDCIRNWNEVPEYQKLPVYAGLDKKQSDVDNFANTHMKNGIFINEKAAKVNAEMENKRNQVKDSGGSPVSEREIVRQSLGKRPGYEKGLGYGAVPSKCTKRTTCESSQIEALKEKLSSAKEELQDATSHIKSLVEIINNYNEWCQRQDEEIAGLRVSQEELKKMMLTIMQKNNLDQPCK</sequence>
<reference evidence="3" key="1">
    <citation type="submission" date="2019-10" db="EMBL/GenBank/DDBJ databases">
        <authorList>
            <person name="Zhang R."/>
            <person name="Pan Y."/>
            <person name="Wang J."/>
            <person name="Ma R."/>
            <person name="Yu S."/>
        </authorList>
    </citation>
    <scope>NUCLEOTIDE SEQUENCE</scope>
    <source>
        <strain evidence="3">LA-IB0</strain>
        <tissue evidence="3">Leaf</tissue>
    </source>
</reference>
<feature type="compositionally biased region" description="Low complexity" evidence="2">
    <location>
        <begin position="43"/>
        <end position="61"/>
    </location>
</feature>
<gene>
    <name evidence="3" type="ORF">BUALT_Bualt10G0003200</name>
</gene>
<feature type="region of interest" description="Disordered" evidence="2">
    <location>
        <begin position="42"/>
        <end position="84"/>
    </location>
</feature>
<evidence type="ECO:0000313" key="4">
    <source>
        <dbReference type="Proteomes" id="UP000826271"/>
    </source>
</evidence>
<feature type="compositionally biased region" description="Polar residues" evidence="2">
    <location>
        <begin position="15"/>
        <end position="24"/>
    </location>
</feature>
<feature type="region of interest" description="Disordered" evidence="2">
    <location>
        <begin position="1"/>
        <end position="24"/>
    </location>
</feature>
<keyword evidence="1" id="KW-0175">Coiled coil</keyword>
<name>A0AAV6X1G7_9LAMI</name>
<evidence type="ECO:0000256" key="2">
    <source>
        <dbReference type="SAM" id="MobiDB-lite"/>
    </source>
</evidence>
<dbReference type="AlphaFoldDB" id="A0AAV6X1G7"/>
<comment type="caution">
    <text evidence="3">The sequence shown here is derived from an EMBL/GenBank/DDBJ whole genome shotgun (WGS) entry which is preliminary data.</text>
</comment>
<feature type="coiled-coil region" evidence="1">
    <location>
        <begin position="248"/>
        <end position="278"/>
    </location>
</feature>
<dbReference type="EMBL" id="WHWC01000010">
    <property type="protein sequence ID" value="KAG8374517.1"/>
    <property type="molecule type" value="Genomic_DNA"/>
</dbReference>
<accession>A0AAV6X1G7</accession>
<feature type="compositionally biased region" description="Polar residues" evidence="2">
    <location>
        <begin position="69"/>
        <end position="82"/>
    </location>
</feature>
<keyword evidence="4" id="KW-1185">Reference proteome</keyword>
<proteinExistence type="predicted"/>
<evidence type="ECO:0000256" key="1">
    <source>
        <dbReference type="SAM" id="Coils"/>
    </source>
</evidence>